<dbReference type="Proteomes" id="UP000217696">
    <property type="component" value="Chromosome"/>
</dbReference>
<accession>A0A0U5B530</accession>
<organism evidence="1 2">
    <name type="scientific">Aneurinibacillus soli</name>
    <dbReference type="NCBI Taxonomy" id="1500254"/>
    <lineage>
        <taxon>Bacteria</taxon>
        <taxon>Bacillati</taxon>
        <taxon>Bacillota</taxon>
        <taxon>Bacilli</taxon>
        <taxon>Bacillales</taxon>
        <taxon>Paenibacillaceae</taxon>
        <taxon>Aneurinibacillus group</taxon>
        <taxon>Aneurinibacillus</taxon>
    </lineage>
</organism>
<dbReference type="InterPro" id="IPR023476">
    <property type="entry name" value="Pep_tRNA_hydro_II_dom_sf"/>
</dbReference>
<dbReference type="InterPro" id="IPR017021">
    <property type="entry name" value="UCP033763"/>
</dbReference>
<protein>
    <submittedName>
        <fullName evidence="1">Uncharacterized protein</fullName>
    </submittedName>
</protein>
<dbReference type="InterPro" id="IPR018988">
    <property type="entry name" value="DUF2000"/>
</dbReference>
<evidence type="ECO:0000313" key="2">
    <source>
        <dbReference type="Proteomes" id="UP000217696"/>
    </source>
</evidence>
<reference evidence="1 2" key="1">
    <citation type="submission" date="2015-12" db="EMBL/GenBank/DDBJ databases">
        <title>Genome sequence of Aneurinibacillus soli.</title>
        <authorList>
            <person name="Lee J.S."/>
            <person name="Lee K.C."/>
            <person name="Kim K.K."/>
            <person name="Lee B.W."/>
        </authorList>
    </citation>
    <scope>NUCLEOTIDE SEQUENCE [LARGE SCALE GENOMIC DNA]</scope>
    <source>
        <strain evidence="1 2">CB4</strain>
    </source>
</reference>
<name>A0A0U5B530_9BACL</name>
<dbReference type="EMBL" id="AP017312">
    <property type="protein sequence ID" value="BAU26790.1"/>
    <property type="molecule type" value="Genomic_DNA"/>
</dbReference>
<dbReference type="SUPFAM" id="SSF102462">
    <property type="entry name" value="Peptidyl-tRNA hydrolase II"/>
    <property type="match status" value="1"/>
</dbReference>
<gene>
    <name evidence="1" type="ORF">CB4_00959</name>
</gene>
<dbReference type="PIRSF" id="PIRSF033736">
    <property type="entry name" value="UCP033763"/>
    <property type="match status" value="1"/>
</dbReference>
<dbReference type="Pfam" id="PF09391">
    <property type="entry name" value="DUF2000"/>
    <property type="match status" value="1"/>
</dbReference>
<proteinExistence type="predicted"/>
<dbReference type="OrthoDB" id="1045582at2"/>
<dbReference type="AlphaFoldDB" id="A0A0U5B530"/>
<evidence type="ECO:0000313" key="1">
    <source>
        <dbReference type="EMBL" id="BAU26790.1"/>
    </source>
</evidence>
<dbReference type="RefSeq" id="WP_096463798.1">
    <property type="nucleotide sequence ID" value="NZ_AP017312.1"/>
</dbReference>
<keyword evidence="2" id="KW-1185">Reference proteome</keyword>
<dbReference type="KEGG" id="asoc:CB4_00959"/>
<sequence length="139" mass="15050">MDIQNKKCVMVIDSELSIGLIANTSAVLALTLGKKIDGLIGPDVVDGEGNSHEGITNTPISILKGSESLIKELREKISAEFPDLLLVDFSNVAQMSKHYDDYTDKIAACTKNDLKYLGIALYGNKKSINKLTGSLPLLR</sequence>
<dbReference type="Gene3D" id="3.40.1490.10">
    <property type="entry name" value="Bit1"/>
    <property type="match status" value="1"/>
</dbReference>